<protein>
    <submittedName>
        <fullName evidence="1">Uncharacterized protein</fullName>
    </submittedName>
</protein>
<dbReference type="AlphaFoldDB" id="A0AAD4VZG7"/>
<organism evidence="1 2">
    <name type="scientific">Prunus dulcis</name>
    <name type="common">Almond</name>
    <name type="synonym">Amygdalus dulcis</name>
    <dbReference type="NCBI Taxonomy" id="3755"/>
    <lineage>
        <taxon>Eukaryota</taxon>
        <taxon>Viridiplantae</taxon>
        <taxon>Streptophyta</taxon>
        <taxon>Embryophyta</taxon>
        <taxon>Tracheophyta</taxon>
        <taxon>Spermatophyta</taxon>
        <taxon>Magnoliopsida</taxon>
        <taxon>eudicotyledons</taxon>
        <taxon>Gunneridae</taxon>
        <taxon>Pentapetalae</taxon>
        <taxon>rosids</taxon>
        <taxon>fabids</taxon>
        <taxon>Rosales</taxon>
        <taxon>Rosaceae</taxon>
        <taxon>Amygdaloideae</taxon>
        <taxon>Amygdaleae</taxon>
        <taxon>Prunus</taxon>
    </lineage>
</organism>
<evidence type="ECO:0000313" key="2">
    <source>
        <dbReference type="Proteomes" id="UP001054821"/>
    </source>
</evidence>
<keyword evidence="2" id="KW-1185">Reference proteome</keyword>
<reference evidence="1 2" key="1">
    <citation type="journal article" date="2022" name="G3 (Bethesda)">
        <title>Whole-genome sequence and methylome profiling of the almond [Prunus dulcis (Mill.) D.A. Webb] cultivar 'Nonpareil'.</title>
        <authorList>
            <person name="D'Amico-Willman K.M."/>
            <person name="Ouma W.Z."/>
            <person name="Meulia T."/>
            <person name="Sideli G.M."/>
            <person name="Gradziel T.M."/>
            <person name="Fresnedo-Ramirez J."/>
        </authorList>
    </citation>
    <scope>NUCLEOTIDE SEQUENCE [LARGE SCALE GENOMIC DNA]</scope>
    <source>
        <strain evidence="1">Clone GOH B32 T37-40</strain>
    </source>
</reference>
<proteinExistence type="predicted"/>
<sequence length="91" mass="10463">MNWLLIHHLRTSQTGKPKKISERKQCSILELSVRNCFIRRSVVRYAQLPPRGNLMLNCCLLSPQGELGVTKSLDTSERKDCFSTQTLFNRA</sequence>
<comment type="caution">
    <text evidence="1">The sequence shown here is derived from an EMBL/GenBank/DDBJ whole genome shotgun (WGS) entry which is preliminary data.</text>
</comment>
<gene>
    <name evidence="1" type="ORF">L3X38_022920</name>
</gene>
<name>A0AAD4VZG7_PRUDU</name>
<dbReference type="EMBL" id="JAJFAZ020000004">
    <property type="protein sequence ID" value="KAI5332791.1"/>
    <property type="molecule type" value="Genomic_DNA"/>
</dbReference>
<accession>A0AAD4VZG7</accession>
<evidence type="ECO:0000313" key="1">
    <source>
        <dbReference type="EMBL" id="KAI5332791.1"/>
    </source>
</evidence>
<dbReference type="Proteomes" id="UP001054821">
    <property type="component" value="Chromosome 4"/>
</dbReference>